<dbReference type="FunFam" id="3.30.70.890:FF:000001">
    <property type="entry name" value="Galactokinase"/>
    <property type="match status" value="1"/>
</dbReference>
<dbReference type="InterPro" id="IPR036554">
    <property type="entry name" value="GHMP_kinase_C_sf"/>
</dbReference>
<keyword evidence="3" id="KW-0479">Metal-binding</keyword>
<dbReference type="SUPFAM" id="SSF55060">
    <property type="entry name" value="GHMP Kinase, C-terminal domain"/>
    <property type="match status" value="1"/>
</dbReference>
<dbReference type="GO" id="GO:0004335">
    <property type="term" value="F:galactokinase activity"/>
    <property type="evidence" value="ECO:0007669"/>
    <property type="project" value="InterPro"/>
</dbReference>
<evidence type="ECO:0000259" key="9">
    <source>
        <dbReference type="Pfam" id="PF00288"/>
    </source>
</evidence>
<feature type="domain" description="GHMP kinase C-terminal" evidence="10">
    <location>
        <begin position="291"/>
        <end position="373"/>
    </location>
</feature>
<dbReference type="PIRSF" id="PIRSF000530">
    <property type="entry name" value="Galactokinase"/>
    <property type="match status" value="1"/>
</dbReference>
<dbReference type="FunFam" id="3.30.230.10:FF:000040">
    <property type="entry name" value="Galactokinase 1"/>
    <property type="match status" value="1"/>
</dbReference>
<dbReference type="InterPro" id="IPR020568">
    <property type="entry name" value="Ribosomal_Su5_D2-typ_SF"/>
</dbReference>
<evidence type="ECO:0000256" key="2">
    <source>
        <dbReference type="ARBA" id="ARBA00022679"/>
    </source>
</evidence>
<keyword evidence="13" id="KW-1185">Reference proteome</keyword>
<keyword evidence="2" id="KW-0808">Transferase</keyword>
<dbReference type="PRINTS" id="PR00473">
    <property type="entry name" value="GALCTOKINASE"/>
</dbReference>
<dbReference type="GO" id="GO:0005829">
    <property type="term" value="C:cytosol"/>
    <property type="evidence" value="ECO:0007669"/>
    <property type="project" value="TreeGrafter"/>
</dbReference>
<reference evidence="12" key="1">
    <citation type="submission" date="2021-04" db="EMBL/GenBank/DDBJ databases">
        <authorList>
            <consortium name="Molecular Ecology Group"/>
        </authorList>
    </citation>
    <scope>NUCLEOTIDE SEQUENCE</scope>
</reference>
<dbReference type="InterPro" id="IPR019539">
    <property type="entry name" value="GalKase_N"/>
</dbReference>
<dbReference type="PROSITE" id="PS00106">
    <property type="entry name" value="GALACTOKINASE"/>
    <property type="match status" value="1"/>
</dbReference>
<dbReference type="Gene3D" id="3.30.70.890">
    <property type="entry name" value="GHMP kinase, C-terminal domain"/>
    <property type="match status" value="1"/>
</dbReference>
<evidence type="ECO:0000259" key="10">
    <source>
        <dbReference type="Pfam" id="PF08544"/>
    </source>
</evidence>
<dbReference type="AlphaFoldDB" id="A0A8S3ZM47"/>
<dbReference type="InterPro" id="IPR014721">
    <property type="entry name" value="Ribsml_uS5_D2-typ_fold_subgr"/>
</dbReference>
<dbReference type="GO" id="GO:0046872">
    <property type="term" value="F:metal ion binding"/>
    <property type="evidence" value="ECO:0007669"/>
    <property type="project" value="UniProtKB-KW"/>
</dbReference>
<evidence type="ECO:0000256" key="3">
    <source>
        <dbReference type="ARBA" id="ARBA00022723"/>
    </source>
</evidence>
<evidence type="ECO:0000256" key="4">
    <source>
        <dbReference type="ARBA" id="ARBA00022741"/>
    </source>
</evidence>
<dbReference type="Pfam" id="PF10509">
    <property type="entry name" value="GalKase_gal_bdg"/>
    <property type="match status" value="1"/>
</dbReference>
<dbReference type="InterPro" id="IPR019741">
    <property type="entry name" value="Galactokinase_CS"/>
</dbReference>
<dbReference type="InterPro" id="IPR006204">
    <property type="entry name" value="GHMP_kinase_N_dom"/>
</dbReference>
<evidence type="ECO:0000313" key="12">
    <source>
        <dbReference type="EMBL" id="CAG5127731.1"/>
    </source>
</evidence>
<dbReference type="InterPro" id="IPR000705">
    <property type="entry name" value="Galactokinase"/>
</dbReference>
<sequence>MAQHIKPVEELVCEAVAAFEKRFGVKPSVAAKAPGRVNLIGEHTDYNDGFVFPMALPMVTVIVGNPTASGTCCIETLAAGVDHKYVEFPVSQLKPGTPKWCNYVKGVAAQMPGWWPCFLRMHVFITTSVPLGGGVSSSASMEVAAYTFLEQIMLGAVNGTSLTDKILRCQKAEHEFAGMPCGIMDQFISMMGKDGHALLIDCRAQQGRLVPMSDPSVVVLVTNSNVKHELSGSEYPTRRKQCETAAEALGVNSLRDATELHLEEQKKALDEETYSRVKHVVSETRRTVEAATALENGDYNTFGNLMVASHISLRDDYEVSCKELDDLVDFALEMKPEGVFGSRMTGGGFGGCTVTLVKTCAVESVIAHIDSKYKATGNTATFYICQPSDGASRVSLH</sequence>
<dbReference type="PANTHER" id="PTHR10457">
    <property type="entry name" value="MEVALONATE KINASE/GALACTOKINASE"/>
    <property type="match status" value="1"/>
</dbReference>
<dbReference type="Pfam" id="PF00288">
    <property type="entry name" value="GHMP_kinases_N"/>
    <property type="match status" value="1"/>
</dbReference>
<name>A0A8S3ZM47_9EUPU</name>
<evidence type="ECO:0000256" key="5">
    <source>
        <dbReference type="ARBA" id="ARBA00022777"/>
    </source>
</evidence>
<keyword evidence="4" id="KW-0547">Nucleotide-binding</keyword>
<feature type="domain" description="GHMP kinase N-terminal" evidence="9">
    <location>
        <begin position="102"/>
        <end position="193"/>
    </location>
</feature>
<keyword evidence="8" id="KW-0119">Carbohydrate metabolism</keyword>
<dbReference type="OrthoDB" id="275179at2759"/>
<comment type="similarity">
    <text evidence="1">Belongs to the GHMP kinase family. GalK subfamily.</text>
</comment>
<evidence type="ECO:0000259" key="11">
    <source>
        <dbReference type="Pfam" id="PF10509"/>
    </source>
</evidence>
<proteinExistence type="inferred from homology"/>
<dbReference type="EMBL" id="CAJHNH020002778">
    <property type="protein sequence ID" value="CAG5127731.1"/>
    <property type="molecule type" value="Genomic_DNA"/>
</dbReference>
<evidence type="ECO:0008006" key="14">
    <source>
        <dbReference type="Google" id="ProtNLM"/>
    </source>
</evidence>
<dbReference type="Proteomes" id="UP000678393">
    <property type="component" value="Unassembled WGS sequence"/>
</dbReference>
<keyword evidence="5" id="KW-0418">Kinase</keyword>
<dbReference type="GO" id="GO:0006012">
    <property type="term" value="P:galactose metabolic process"/>
    <property type="evidence" value="ECO:0007669"/>
    <property type="project" value="InterPro"/>
</dbReference>
<dbReference type="Gene3D" id="3.30.230.10">
    <property type="match status" value="1"/>
</dbReference>
<evidence type="ECO:0000256" key="1">
    <source>
        <dbReference type="ARBA" id="ARBA00006566"/>
    </source>
</evidence>
<dbReference type="GO" id="GO:0005524">
    <property type="term" value="F:ATP binding"/>
    <property type="evidence" value="ECO:0007669"/>
    <property type="project" value="UniProtKB-KW"/>
</dbReference>
<comment type="caution">
    <text evidence="12">The sequence shown here is derived from an EMBL/GenBank/DDBJ whole genome shotgun (WGS) entry which is preliminary data.</text>
</comment>
<keyword evidence="6" id="KW-0067">ATP-binding</keyword>
<feature type="domain" description="Galactokinase N-terminal" evidence="11">
    <location>
        <begin position="18"/>
        <end position="65"/>
    </location>
</feature>
<keyword evidence="7" id="KW-0460">Magnesium</keyword>
<dbReference type="PRINTS" id="PR00959">
    <property type="entry name" value="MEVGALKINASE"/>
</dbReference>
<dbReference type="InterPro" id="IPR006206">
    <property type="entry name" value="Mevalonate/galactokinase"/>
</dbReference>
<organism evidence="12 13">
    <name type="scientific">Candidula unifasciata</name>
    <dbReference type="NCBI Taxonomy" id="100452"/>
    <lineage>
        <taxon>Eukaryota</taxon>
        <taxon>Metazoa</taxon>
        <taxon>Spiralia</taxon>
        <taxon>Lophotrochozoa</taxon>
        <taxon>Mollusca</taxon>
        <taxon>Gastropoda</taxon>
        <taxon>Heterobranchia</taxon>
        <taxon>Euthyneura</taxon>
        <taxon>Panpulmonata</taxon>
        <taxon>Eupulmonata</taxon>
        <taxon>Stylommatophora</taxon>
        <taxon>Helicina</taxon>
        <taxon>Helicoidea</taxon>
        <taxon>Geomitridae</taxon>
        <taxon>Candidula</taxon>
    </lineage>
</organism>
<evidence type="ECO:0000313" key="13">
    <source>
        <dbReference type="Proteomes" id="UP000678393"/>
    </source>
</evidence>
<evidence type="ECO:0000256" key="8">
    <source>
        <dbReference type="ARBA" id="ARBA00023277"/>
    </source>
</evidence>
<evidence type="ECO:0000256" key="7">
    <source>
        <dbReference type="ARBA" id="ARBA00022842"/>
    </source>
</evidence>
<dbReference type="PANTHER" id="PTHR10457:SF7">
    <property type="entry name" value="GALACTOKINASE-RELATED"/>
    <property type="match status" value="1"/>
</dbReference>
<dbReference type="SUPFAM" id="SSF54211">
    <property type="entry name" value="Ribosomal protein S5 domain 2-like"/>
    <property type="match status" value="1"/>
</dbReference>
<protein>
    <recommendedName>
        <fullName evidence="14">Galactokinase</fullName>
    </recommendedName>
</protein>
<accession>A0A8S3ZM47</accession>
<dbReference type="InterPro" id="IPR013750">
    <property type="entry name" value="GHMP_kinase_C_dom"/>
</dbReference>
<dbReference type="Pfam" id="PF08544">
    <property type="entry name" value="GHMP_kinases_C"/>
    <property type="match status" value="1"/>
</dbReference>
<evidence type="ECO:0000256" key="6">
    <source>
        <dbReference type="ARBA" id="ARBA00022840"/>
    </source>
</evidence>
<dbReference type="NCBIfam" id="TIGR00131">
    <property type="entry name" value="gal_kin"/>
    <property type="match status" value="1"/>
</dbReference>
<gene>
    <name evidence="12" type="ORF">CUNI_LOCUS13289</name>
</gene>